<evidence type="ECO:0000313" key="3">
    <source>
        <dbReference type="EMBL" id="KFG38273.1"/>
    </source>
</evidence>
<dbReference type="VEuPathDB" id="ToxoDB:TGP89_219100"/>
<name>A0A086K1K5_TOXGO</name>
<dbReference type="Gene3D" id="3.30.170.10">
    <property type="entry name" value="Cyclin-dependent kinase, regulatory subunit"/>
    <property type="match status" value="1"/>
</dbReference>
<keyword evidence="3" id="KW-0808">Transferase</keyword>
<feature type="compositionally biased region" description="Basic and acidic residues" evidence="2">
    <location>
        <begin position="506"/>
        <end position="515"/>
    </location>
</feature>
<feature type="compositionally biased region" description="Acidic residues" evidence="2">
    <location>
        <begin position="346"/>
        <end position="359"/>
    </location>
</feature>
<dbReference type="InterPro" id="IPR036858">
    <property type="entry name" value="Cyclin-dep_kinase_reg-sub_sf"/>
</dbReference>
<comment type="caution">
    <text evidence="3">The sequence shown here is derived from an EMBL/GenBank/DDBJ whole genome shotgun (WGS) entry which is preliminary data.</text>
</comment>
<dbReference type="GO" id="GO:0016538">
    <property type="term" value="F:cyclin-dependent protein serine/threonine kinase regulator activity"/>
    <property type="evidence" value="ECO:0007669"/>
    <property type="project" value="InterPro"/>
</dbReference>
<keyword evidence="1" id="KW-0132">Cell division</keyword>
<feature type="compositionally biased region" description="Basic and acidic residues" evidence="2">
    <location>
        <begin position="415"/>
        <end position="434"/>
    </location>
</feature>
<dbReference type="GO" id="GO:0016301">
    <property type="term" value="F:kinase activity"/>
    <property type="evidence" value="ECO:0007669"/>
    <property type="project" value="UniProtKB-KW"/>
</dbReference>
<feature type="compositionally biased region" description="Basic and acidic residues" evidence="2">
    <location>
        <begin position="571"/>
        <end position="588"/>
    </location>
</feature>
<dbReference type="SMART" id="SM01084">
    <property type="entry name" value="CKS"/>
    <property type="match status" value="1"/>
</dbReference>
<organism evidence="3 4">
    <name type="scientific">Toxoplasma gondii p89</name>
    <dbReference type="NCBI Taxonomy" id="943119"/>
    <lineage>
        <taxon>Eukaryota</taxon>
        <taxon>Sar</taxon>
        <taxon>Alveolata</taxon>
        <taxon>Apicomplexa</taxon>
        <taxon>Conoidasida</taxon>
        <taxon>Coccidia</taxon>
        <taxon>Eucoccidiorida</taxon>
        <taxon>Eimeriorina</taxon>
        <taxon>Sarcocystidae</taxon>
        <taxon>Toxoplasma</taxon>
    </lineage>
</organism>
<dbReference type="GO" id="GO:0051301">
    <property type="term" value="P:cell division"/>
    <property type="evidence" value="ECO:0007669"/>
    <property type="project" value="UniProtKB-UniRule"/>
</dbReference>
<feature type="compositionally biased region" description="Polar residues" evidence="2">
    <location>
        <begin position="494"/>
        <end position="505"/>
    </location>
</feature>
<sequence length="588" mass="65364">MVCCHGRPQIHYPLRLLVRLLQEKFVSVVFFANNCLFLAEELPRGNCEWRGGKTGTWEPQDTLGIPRRTLDCPLTQHTRVNQSQFQRLRCAEKGIRGPCDAPNCCQYLCGSIQSLFPPPVGVRRPYASTSDVREASTRFPGRFVCSEKGTFEEFIFGGGMAGGSSLRTQLRALQTVPEVYRSQNFLCRLETEDADVLAARLEAAEESEREQQRKYRAVFIPVDPQLEKEINCEILNTDIRNYPWKETPFGDVYYSPRYSDERYTYRHVILSRGVRKEAEKLASTMPDGLLTEDMFIHCLGIALSPGWTHFMCFNRKLKELILRRPREDDNPKATQGASKVDGAPGEGDEVDVDSDDEPPPEANPPRTDAGKSSGSGDCRPDHKHCDSACSDENFQISQCRKGEVEVPPVGAACGKEWRERSLRPETRVSVEPSKKANQGRAATTGETGNGVPLSRRPHARNISAKDSTDLGRTSAAATAVSGTRQLSCRHAKCVSNNIPSCSEAQSGREFDHDHAPAASYGDCNVSGQPPEGPSSARDAAAQKEVLVRNRPLGDRPQQKRTRDTQQLQRPRPGEPKLKLHCAKDGSRP</sequence>
<accession>A0A086K1K5</accession>
<evidence type="ECO:0000256" key="2">
    <source>
        <dbReference type="SAM" id="MobiDB-lite"/>
    </source>
</evidence>
<reference evidence="3 4" key="1">
    <citation type="submission" date="2014-03" db="EMBL/GenBank/DDBJ databases">
        <authorList>
            <person name="Sibley D."/>
            <person name="Venepally P."/>
            <person name="Karamycheva S."/>
            <person name="Hadjithomas M."/>
            <person name="Khan A."/>
            <person name="Brunk B."/>
            <person name="Roos D."/>
            <person name="Caler E."/>
            <person name="Lorenzi H."/>
        </authorList>
    </citation>
    <scope>NUCLEOTIDE SEQUENCE [LARGE SCALE GENOMIC DNA]</scope>
    <source>
        <strain evidence="4">p89</strain>
    </source>
</reference>
<dbReference type="SUPFAM" id="SSF55637">
    <property type="entry name" value="Cell cycle regulatory proteins"/>
    <property type="match status" value="1"/>
</dbReference>
<dbReference type="OrthoDB" id="332762at2759"/>
<keyword evidence="3" id="KW-0418">Kinase</keyword>
<dbReference type="AlphaFoldDB" id="A0A086K1K5"/>
<comment type="similarity">
    <text evidence="1">Belongs to the CKS family.</text>
</comment>
<feature type="compositionally biased region" description="Basic and acidic residues" evidence="2">
    <location>
        <begin position="545"/>
        <end position="563"/>
    </location>
</feature>
<evidence type="ECO:0000313" key="4">
    <source>
        <dbReference type="Proteomes" id="UP000028828"/>
    </source>
</evidence>
<comment type="function">
    <text evidence="1">Binds to the catalytic subunit of the cyclin dependent kinases and is essential for their biological function.</text>
</comment>
<gene>
    <name evidence="3" type="ORF">TGP89_219100</name>
</gene>
<dbReference type="InterPro" id="IPR000789">
    <property type="entry name" value="Cyclin-dep_kinase_reg-sub"/>
</dbReference>
<dbReference type="Proteomes" id="UP000028828">
    <property type="component" value="Unassembled WGS sequence"/>
</dbReference>
<dbReference type="EMBL" id="AEYI02001373">
    <property type="protein sequence ID" value="KFG38273.1"/>
    <property type="molecule type" value="Genomic_DNA"/>
</dbReference>
<proteinExistence type="inferred from homology"/>
<dbReference type="Pfam" id="PF01111">
    <property type="entry name" value="CKS"/>
    <property type="match status" value="1"/>
</dbReference>
<feature type="region of interest" description="Disordered" evidence="2">
    <location>
        <begin position="325"/>
        <end position="381"/>
    </location>
</feature>
<feature type="region of interest" description="Disordered" evidence="2">
    <location>
        <begin position="415"/>
        <end position="588"/>
    </location>
</feature>
<keyword evidence="1" id="KW-0131">Cell cycle</keyword>
<evidence type="ECO:0000256" key="1">
    <source>
        <dbReference type="RuleBase" id="RU311113"/>
    </source>
</evidence>
<protein>
    <recommendedName>
        <fullName evidence="1">Cyclin-dependent kinases regulatory subunit</fullName>
    </recommendedName>
</protein>